<feature type="compositionally biased region" description="Acidic residues" evidence="1">
    <location>
        <begin position="990"/>
        <end position="1007"/>
    </location>
</feature>
<dbReference type="SUPFAM" id="SSF63748">
    <property type="entry name" value="Tudor/PWWP/MBT"/>
    <property type="match status" value="2"/>
</dbReference>
<dbReference type="Pfam" id="PF00855">
    <property type="entry name" value="PWWP"/>
    <property type="match status" value="2"/>
</dbReference>
<feature type="compositionally biased region" description="Low complexity" evidence="1">
    <location>
        <begin position="2093"/>
        <end position="2104"/>
    </location>
</feature>
<feature type="compositionally biased region" description="Basic residues" evidence="1">
    <location>
        <begin position="38"/>
        <end position="48"/>
    </location>
</feature>
<feature type="region of interest" description="Disordered" evidence="1">
    <location>
        <begin position="1347"/>
        <end position="1373"/>
    </location>
</feature>
<feature type="region of interest" description="Disordered" evidence="1">
    <location>
        <begin position="1301"/>
        <end position="1322"/>
    </location>
</feature>
<sequence>MSVPRATVWARGPWAQPARPLGPFAIVCLSDHDQSSPRTRRSPVHHARAHTETEAAKTLAPSSTSSSSRAADGDELALPQGSRLGFSSHSIASGGSDWEVFRCFFGAKFCPPYWCFAGDATLRLRSAPVAVDRGGMELEGDPRLVGVALGEYLTDGEEVMVVGGAGEVAVAARVVKVDGGKVVVAMDEDAAAGGGVGVGVVSDLLYATGSAAVGKGYGGECTDNMQELLDGGGAEERMLGVELGGFRGEAGWTLMPVGDAAIETSEEMSDPVTLQYSETGLTGDDQRAKYRLPPLDGYGFRASGLVWSKLKGHPWWPGEIFDTSDASELALKHQKKKGSHLVAYFGSNTFAWCDESQLKPFMSNYSQMANQSNSDAFISSVNLALEEISRRILSGMCCFCLPEDLSDNCMSYMVENSGLRDGVTCSKVTRSEILECFNAENFLSYLKSLALFPGQGGELLDLVIACSQLTSFFQSKGCHELASFGSGSELVDDGMDSSSTKNVLLPEAVTYEQKPSEGKPKRRRIKTCVKKPQNALELTEENPISSLNNECTFVDCMGLNIIGKVKGKRSEKRRKYVPSPEVHTTDHGQDDSWSGFCLNNDPTDTLGEASAKMRPRRKQRSSKETCAPSSDLSSHVPPLQLGLLGPKKQIQLIERSIIHADEQRIDEIMPSALVLSFGRSAALPSKLDLIRLFSRYGPLKENETEVHQNTNTVKVAFKRRFDAANAFSVVGKYSYFGPSLCSFRLVNLPFSLSKLSPEDPGTEVPDSFAGGGGGENGGGVVAMSSTHVAVAAPDPGGDGGLGEARLVDADAAAAAAAPAAGDAEGSLGGGGGGSSAPAAAGDADVTMTVAVEEEVEVEVAGDAEAEAAVVAGDAAGDPLYGTESAGMVVDEPVDAAEGGVDGGDGGEEGLEAEARVLQGEAAMEPVPAGGDVAIASEVAAEAHDSATPEHAEAESNDLEENHVDRGKDNGVAVAHCDDEMQNNVEGSSEIQEDDGAPTLEQQDDESEMPLPSSMSNFELCARYSLPPLDKGEFRVSDLVWGKVKSHPWWPGEIYDPSDASELALKHQKKGSHLIAYFGDNTFAWCDESQLKPFVSNYSQMEKQSSSDAFVSSVNYALEELSRRILSGMSCSCLPEELSDNGMSYMVENAGLKDGVTCSAVNRSEILSCCSPENLLNYVKSLALFPGQGGDLLELVIACSQLTSFYRSKGCPELASFQTGSAWVENGVDPSSIKDDVADEVVTNEEPPANDKPKRGRGRPRKQKPEDGLELTEKKSTSNLSTDNAYDHPAERQMDMEFDEFDGLQSKKKRSLDSFEDPETKAAAPSFGSSFKIGECIRRAASQLTGSSSIVKSQNEQVPHKNIAETENGDFDVSSDDAINELSVEKRAKRRRMHRHHSADPKELLSQLCSVAVEPTHGYSFSAMVINYFSDYRNYVVSTTTEANIVEKTTAKKGRKRKVMPSPEVETTDHMQDSYWSGLSLHNHPIHDLRRASTSTRPRRRRRSLRETYFHAQQNLQHGLLSPKKQIQVIERSIIHVDEKMVDEVKPTALVLSFGRSSALPSETDLVKMFGRYGPLKESEIEVHASSNTVKVVFKKRADAERAFSFAGKFSTFGPSLRSYRLVNMPFFLSSQTNNTEAHSEYHGLEIPGPSESKVPLDAAEADQVDKTDEKVEDKGTAEVLARETGDSITAPGALDEKTEKEATAEALADKTTEGEITAEVQVEETTTTEKIVEDKELAEETTEGEITAEVQVAETTSTEKIVEDKELAEETTEGETTAEVHIEETSTTERTVEDKELAEETTEGEATAEVHIEETTTTEKTVEDKVVPEETMEGEATAEVLEECTAIEKIVEDNTIAEEITEGETVAEVHVEVATAIDKAVEENTLAEETAKGETTPEVHVEETTTAEESVGDKAVDETTKGETTAEVYAEESTEKTVEDTTVEALDEKTKTANGPVEDATVEEPDKKTAANDPVEDATVEEPDKKTATNDPAEDATVEEPDKKTAANDHVEDATPEEPDKNTTTNDHVEDVTVEEPDKKTAANDPVVEAIPEETDKNTTTNDPVEDVTIEEPDMKTEANDPVEEATVEEPAVEAGTIEEIATAEARDEKTMITEETAQDPMVEDEKTMTTEETTQEPMVEDEKTVTTEETVQDPMVVDDKTMTTEKTLQDSMVEEGGTNIAAAEETVEHAAATAETLAGQASSTEQTG</sequence>
<dbReference type="Proteomes" id="UP000026961">
    <property type="component" value="Chromosome 5"/>
</dbReference>
<dbReference type="InterPro" id="IPR053063">
    <property type="entry name" value="PWWP_domain_containing_PDP"/>
</dbReference>
<keyword evidence="4" id="KW-1185">Reference proteome</keyword>
<dbReference type="eggNOG" id="ENOG502QR1T">
    <property type="taxonomic scope" value="Eukaryota"/>
</dbReference>
<evidence type="ECO:0000313" key="3">
    <source>
        <dbReference type="EnsemblPlants" id="OGLUM05G20570.1"/>
    </source>
</evidence>
<feature type="region of interest" description="Disordered" evidence="1">
    <location>
        <begin position="1237"/>
        <end position="1287"/>
    </location>
</feature>
<dbReference type="STRING" id="40148.A0A0E0A0D3"/>
<accession>A0A0E0A0D3</accession>
<dbReference type="Gene3D" id="2.30.30.140">
    <property type="match status" value="2"/>
</dbReference>
<dbReference type="SMART" id="SM00293">
    <property type="entry name" value="PWWP"/>
    <property type="match status" value="2"/>
</dbReference>
<feature type="region of interest" description="Disordered" evidence="1">
    <location>
        <begin position="940"/>
        <end position="963"/>
    </location>
</feature>
<feature type="region of interest" description="Disordered" evidence="1">
    <location>
        <begin position="1880"/>
        <end position="2174"/>
    </location>
</feature>
<feature type="compositionally biased region" description="Basic and acidic residues" evidence="1">
    <location>
        <begin position="1889"/>
        <end position="1903"/>
    </location>
</feature>
<reference evidence="3" key="2">
    <citation type="submission" date="2018-05" db="EMBL/GenBank/DDBJ databases">
        <title>OgluRS3 (Oryza glumaepatula Reference Sequence Version 3).</title>
        <authorList>
            <person name="Zhang J."/>
            <person name="Kudrna D."/>
            <person name="Lee S."/>
            <person name="Talag J."/>
            <person name="Welchert J."/>
            <person name="Wing R.A."/>
        </authorList>
    </citation>
    <scope>NUCLEOTIDE SEQUENCE [LARGE SCALE GENOMIC DNA]</scope>
</reference>
<name>A0A0E0A0D3_9ORYZ</name>
<dbReference type="PROSITE" id="PS50812">
    <property type="entry name" value="PWWP"/>
    <property type="match status" value="2"/>
</dbReference>
<reference evidence="3" key="1">
    <citation type="submission" date="2015-04" db="UniProtKB">
        <authorList>
            <consortium name="EnsemblPlants"/>
        </authorList>
    </citation>
    <scope>IDENTIFICATION</scope>
</reference>
<organism evidence="3">
    <name type="scientific">Oryza glumipatula</name>
    <dbReference type="NCBI Taxonomy" id="40148"/>
    <lineage>
        <taxon>Eukaryota</taxon>
        <taxon>Viridiplantae</taxon>
        <taxon>Streptophyta</taxon>
        <taxon>Embryophyta</taxon>
        <taxon>Tracheophyta</taxon>
        <taxon>Spermatophyta</taxon>
        <taxon>Magnoliopsida</taxon>
        <taxon>Liliopsida</taxon>
        <taxon>Poales</taxon>
        <taxon>Poaceae</taxon>
        <taxon>BOP clade</taxon>
        <taxon>Oryzoideae</taxon>
        <taxon>Oryzeae</taxon>
        <taxon>Oryzinae</taxon>
        <taxon>Oryza</taxon>
    </lineage>
</organism>
<dbReference type="PANTHER" id="PTHR42851:SF4">
    <property type="entry name" value="PWWP DOMAIN-CONTAINING PROTEIN"/>
    <property type="match status" value="1"/>
</dbReference>
<feature type="region of interest" description="Disordered" evidence="1">
    <location>
        <begin position="33"/>
        <end position="74"/>
    </location>
</feature>
<feature type="domain" description="PWWP" evidence="2">
    <location>
        <begin position="1035"/>
        <end position="1096"/>
    </location>
</feature>
<evidence type="ECO:0000313" key="4">
    <source>
        <dbReference type="Proteomes" id="UP000026961"/>
    </source>
</evidence>
<dbReference type="Gramene" id="OGLUM05G20570.1">
    <property type="protein sequence ID" value="OGLUM05G20570.1"/>
    <property type="gene ID" value="OGLUM05G20570"/>
</dbReference>
<dbReference type="InterPro" id="IPR000313">
    <property type="entry name" value="PWWP_dom"/>
</dbReference>
<dbReference type="EnsemblPlants" id="OGLUM05G20570.1">
    <property type="protein sequence ID" value="OGLUM05G20570.1"/>
    <property type="gene ID" value="OGLUM05G20570"/>
</dbReference>
<evidence type="ECO:0000259" key="2">
    <source>
        <dbReference type="PROSITE" id="PS50812"/>
    </source>
</evidence>
<dbReference type="HOGENOM" id="CLU_231532_0_0_1"/>
<feature type="compositionally biased region" description="Basic and acidic residues" evidence="1">
    <location>
        <begin position="1911"/>
        <end position="1921"/>
    </location>
</feature>
<feature type="region of interest" description="Disordered" evidence="1">
    <location>
        <begin position="821"/>
        <end position="840"/>
    </location>
</feature>
<dbReference type="PANTHER" id="PTHR42851">
    <property type="entry name" value="ALDOLASE-RELATED"/>
    <property type="match status" value="1"/>
</dbReference>
<feature type="compositionally biased region" description="Basic and acidic residues" evidence="1">
    <location>
        <begin position="1262"/>
        <end position="1275"/>
    </location>
</feature>
<proteinExistence type="predicted"/>
<feature type="compositionally biased region" description="Polar residues" evidence="1">
    <location>
        <begin position="1347"/>
        <end position="1356"/>
    </location>
</feature>
<feature type="compositionally biased region" description="Acidic residues" evidence="1">
    <location>
        <begin position="2081"/>
        <end position="2092"/>
    </location>
</feature>
<protein>
    <recommendedName>
        <fullName evidence="2">PWWP domain-containing protein</fullName>
    </recommendedName>
</protein>
<feature type="compositionally biased region" description="Basic and acidic residues" evidence="1">
    <location>
        <begin position="2000"/>
        <end position="2042"/>
    </location>
</feature>
<evidence type="ECO:0000256" key="1">
    <source>
        <dbReference type="SAM" id="MobiDB-lite"/>
    </source>
</evidence>
<feature type="region of interest" description="Disordered" evidence="1">
    <location>
        <begin position="983"/>
        <end position="1011"/>
    </location>
</feature>
<dbReference type="CDD" id="cd05162">
    <property type="entry name" value="PWWP"/>
    <property type="match status" value="2"/>
</dbReference>
<feature type="domain" description="PWWP" evidence="2">
    <location>
        <begin position="302"/>
        <end position="364"/>
    </location>
</feature>
<feature type="region of interest" description="Disordered" evidence="1">
    <location>
        <begin position="1799"/>
        <end position="1824"/>
    </location>
</feature>
<feature type="region of interest" description="Disordered" evidence="1">
    <location>
        <begin position="569"/>
        <end position="638"/>
    </location>
</feature>